<evidence type="ECO:0000256" key="11">
    <source>
        <dbReference type="RuleBase" id="RU366059"/>
    </source>
</evidence>
<evidence type="ECO:0000256" key="4">
    <source>
        <dbReference type="ARBA" id="ARBA00022432"/>
    </source>
</evidence>
<evidence type="ECO:0000256" key="1">
    <source>
        <dbReference type="ARBA" id="ARBA00001966"/>
    </source>
</evidence>
<evidence type="ECO:0000313" key="15">
    <source>
        <dbReference type="Proteomes" id="UP000176204"/>
    </source>
</evidence>
<evidence type="ECO:0000256" key="8">
    <source>
        <dbReference type="ARBA" id="ARBA00023014"/>
    </source>
</evidence>
<dbReference type="InterPro" id="IPR004644">
    <property type="entry name" value="Fe-S_L-Ser_mono"/>
</dbReference>
<dbReference type="EMBL" id="LT629973">
    <property type="protein sequence ID" value="SEH93645.1"/>
    <property type="molecule type" value="Genomic_DNA"/>
</dbReference>
<keyword evidence="9 11" id="KW-0456">Lyase</keyword>
<dbReference type="Pfam" id="PF03315">
    <property type="entry name" value="SDH_beta"/>
    <property type="match status" value="1"/>
</dbReference>
<dbReference type="GO" id="GO:0003941">
    <property type="term" value="F:L-serine ammonia-lyase activity"/>
    <property type="evidence" value="ECO:0007669"/>
    <property type="project" value="UniProtKB-UniRule"/>
</dbReference>
<dbReference type="GO" id="GO:0051539">
    <property type="term" value="F:4 iron, 4 sulfur cluster binding"/>
    <property type="evidence" value="ECO:0007669"/>
    <property type="project" value="UniProtKB-UniRule"/>
</dbReference>
<dbReference type="NCBIfam" id="TIGR00720">
    <property type="entry name" value="sda_mono"/>
    <property type="match status" value="1"/>
</dbReference>
<keyword evidence="8 11" id="KW-0411">Iron-sulfur</keyword>
<dbReference type="Gene3D" id="3.30.1330.90">
    <property type="entry name" value="D-3-phosphoglycerate dehydrogenase, domain 3"/>
    <property type="match status" value="1"/>
</dbReference>
<dbReference type="PANTHER" id="PTHR30182:SF1">
    <property type="entry name" value="L-SERINE DEHYDRATASE 1"/>
    <property type="match status" value="1"/>
</dbReference>
<dbReference type="GO" id="GO:0006094">
    <property type="term" value="P:gluconeogenesis"/>
    <property type="evidence" value="ECO:0007669"/>
    <property type="project" value="UniProtKB-KW"/>
</dbReference>
<dbReference type="FunFam" id="3.30.1330.90:FF:000001">
    <property type="entry name" value="L-serine ammonia-lyase 1"/>
    <property type="match status" value="1"/>
</dbReference>
<gene>
    <name evidence="14" type="ORF">PYTT_1867</name>
</gene>
<dbReference type="InterPro" id="IPR005131">
    <property type="entry name" value="Ser_deHydtase_bsu"/>
</dbReference>
<dbReference type="OrthoDB" id="9805537at2"/>
<evidence type="ECO:0000259" key="12">
    <source>
        <dbReference type="Pfam" id="PF03313"/>
    </source>
</evidence>
<organism evidence="14 15">
    <name type="scientific">Akkermansia glycaniphila</name>
    <dbReference type="NCBI Taxonomy" id="1679444"/>
    <lineage>
        <taxon>Bacteria</taxon>
        <taxon>Pseudomonadati</taxon>
        <taxon>Verrucomicrobiota</taxon>
        <taxon>Verrucomicrobiia</taxon>
        <taxon>Verrucomicrobiales</taxon>
        <taxon>Akkermansiaceae</taxon>
        <taxon>Akkermansia</taxon>
    </lineage>
</organism>
<evidence type="ECO:0000313" key="14">
    <source>
        <dbReference type="EMBL" id="SEH93645.1"/>
    </source>
</evidence>
<evidence type="ECO:0000256" key="6">
    <source>
        <dbReference type="ARBA" id="ARBA00022723"/>
    </source>
</evidence>
<evidence type="ECO:0000256" key="2">
    <source>
        <dbReference type="ARBA" id="ARBA00004742"/>
    </source>
</evidence>
<protein>
    <recommendedName>
        <fullName evidence="11">L-serine dehydratase</fullName>
        <ecNumber evidence="11">4.3.1.17</ecNumber>
    </recommendedName>
</protein>
<comment type="pathway">
    <text evidence="2">Carbohydrate biosynthesis; gluconeogenesis.</text>
</comment>
<dbReference type="SUPFAM" id="SSF143548">
    <property type="entry name" value="Serine metabolism enzymes domain"/>
    <property type="match status" value="1"/>
</dbReference>
<reference evidence="15" key="1">
    <citation type="submission" date="2016-09" db="EMBL/GenBank/DDBJ databases">
        <authorList>
            <person name="Koehorst J."/>
        </authorList>
    </citation>
    <scope>NUCLEOTIDE SEQUENCE [LARGE SCALE GENOMIC DNA]</scope>
</reference>
<dbReference type="PATRIC" id="fig|1679444.3.peg.1838"/>
<keyword evidence="6 11" id="KW-0479">Metal-binding</keyword>
<comment type="catalytic activity">
    <reaction evidence="10 11">
        <text>L-serine = pyruvate + NH4(+)</text>
        <dbReference type="Rhea" id="RHEA:19169"/>
        <dbReference type="ChEBI" id="CHEBI:15361"/>
        <dbReference type="ChEBI" id="CHEBI:28938"/>
        <dbReference type="ChEBI" id="CHEBI:33384"/>
        <dbReference type="EC" id="4.3.1.17"/>
    </reaction>
</comment>
<dbReference type="STRING" id="1679444.PYTT_1867"/>
<evidence type="ECO:0000256" key="5">
    <source>
        <dbReference type="ARBA" id="ARBA00022485"/>
    </source>
</evidence>
<keyword evidence="7 11" id="KW-0408">Iron</keyword>
<accession>A0A1C7P986</accession>
<dbReference type="InterPro" id="IPR005130">
    <property type="entry name" value="Ser_deHydtase-like_asu"/>
</dbReference>
<dbReference type="KEGG" id="agl:PYTT_1867"/>
<dbReference type="InterPro" id="IPR051318">
    <property type="entry name" value="Fe-S_L-Ser"/>
</dbReference>
<dbReference type="InterPro" id="IPR029009">
    <property type="entry name" value="ASB_dom_sf"/>
</dbReference>
<feature type="domain" description="Serine dehydratase beta chain" evidence="13">
    <location>
        <begin position="6"/>
        <end position="159"/>
    </location>
</feature>
<proteinExistence type="inferred from homology"/>
<dbReference type="Proteomes" id="UP000176204">
    <property type="component" value="Chromosome I"/>
</dbReference>
<evidence type="ECO:0000256" key="9">
    <source>
        <dbReference type="ARBA" id="ARBA00023239"/>
    </source>
</evidence>
<dbReference type="Pfam" id="PF03313">
    <property type="entry name" value="SDH_alpha"/>
    <property type="match status" value="1"/>
</dbReference>
<evidence type="ECO:0000259" key="13">
    <source>
        <dbReference type="Pfam" id="PF03315"/>
    </source>
</evidence>
<dbReference type="GO" id="GO:0046872">
    <property type="term" value="F:metal ion binding"/>
    <property type="evidence" value="ECO:0007669"/>
    <property type="project" value="UniProtKB-KW"/>
</dbReference>
<evidence type="ECO:0000256" key="7">
    <source>
        <dbReference type="ARBA" id="ARBA00023004"/>
    </source>
</evidence>
<feature type="domain" description="Serine dehydratase-like alpha subunit" evidence="12">
    <location>
        <begin position="190"/>
        <end position="455"/>
    </location>
</feature>
<keyword evidence="15" id="KW-1185">Reference proteome</keyword>
<dbReference type="EC" id="4.3.1.17" evidence="11"/>
<name>A0A1C7P986_9BACT</name>
<dbReference type="PANTHER" id="PTHR30182">
    <property type="entry name" value="L-SERINE DEHYDRATASE"/>
    <property type="match status" value="1"/>
</dbReference>
<keyword evidence="4 11" id="KW-0312">Gluconeogenesis</keyword>
<comment type="cofactor">
    <cofactor evidence="1 11">
        <name>[4Fe-4S] cluster</name>
        <dbReference type="ChEBI" id="CHEBI:49883"/>
    </cofactor>
</comment>
<dbReference type="RefSeq" id="WP_067777828.1">
    <property type="nucleotide sequence ID" value="NZ_LIGX01000041.1"/>
</dbReference>
<sequence length="461" mass="49241">MSQALSIFDMFTIGIGSSSSHTVGPMRAALRFRQALLLSPELPHIAGIRAQCYGSLAATGHGHGTDTAIMLGLLGEAPETVNTRKIPAYIAELEQSQTLRLTDDCSLSFIPARDVDLSNHIPLKLHPNGMHFSAVDANNEILYEEVFYSTGGGFIATQDELIHPERYTADIDVPFPYTSAAELLEICRREQLSISDVVFCNELAWHNEQEVRERLAAIWTAMRQSIASGIQNSGTLPGPLRIERRAKIMRRRLLMNGESLLRDPLSILDWVNLYAMAVSEENAAGGRIVTAPTNGAAGILPAVLNYAVKFCTSPYSDATDKFLLTAGGIGVLYKLNASISGADVGCQGEVGVACSMAAAALTELLGGTPAQAACAAEIAMEHNLGLTCDPVCGLVQIPCIERNAVAAVKALNASRLALCGNGKSFVTLDQVMKTMLATGRDMQSKYKETAQGGLAVNVVNC</sequence>
<dbReference type="AlphaFoldDB" id="A0A1C7P986"/>
<comment type="similarity">
    <text evidence="3 11">Belongs to the iron-sulfur dependent L-serine dehydratase family.</text>
</comment>
<keyword evidence="5 11" id="KW-0004">4Fe-4S</keyword>
<evidence type="ECO:0000256" key="10">
    <source>
        <dbReference type="ARBA" id="ARBA00049406"/>
    </source>
</evidence>
<evidence type="ECO:0000256" key="3">
    <source>
        <dbReference type="ARBA" id="ARBA00008636"/>
    </source>
</evidence>